<accession>A0ABW5W7I9</accession>
<sequence>MSEPGTHEFTVVSSRDIHIGRVVGLRIDELVMPGGGTARREVVEHLGAVAVCAVDDDGAVTLIHQYRHPVRDRLWELPAGLLDKDGEDPLDTAARELVEEAGLAARRWDTLVDVAASPGFTDEVVRVYLARELTEVDRDVHGEEEADLVITKVPLAEAVGMALSGEIVNGATVSGILAAHAVLADGLAARDPHAPWRHRPTTFAARLR</sequence>
<dbReference type="InterPro" id="IPR000086">
    <property type="entry name" value="NUDIX_hydrolase_dom"/>
</dbReference>
<dbReference type="PANTHER" id="PTHR11839">
    <property type="entry name" value="UDP/ADP-SUGAR PYROPHOSPHATASE"/>
    <property type="match status" value="1"/>
</dbReference>
<dbReference type="Proteomes" id="UP001597478">
    <property type="component" value="Unassembled WGS sequence"/>
</dbReference>
<dbReference type="SUPFAM" id="SSF55811">
    <property type="entry name" value="Nudix"/>
    <property type="match status" value="1"/>
</dbReference>
<evidence type="ECO:0000259" key="2">
    <source>
        <dbReference type="PROSITE" id="PS51462"/>
    </source>
</evidence>
<dbReference type="RefSeq" id="WP_377389003.1">
    <property type="nucleotide sequence ID" value="NZ_JBHSAN010000014.1"/>
</dbReference>
<feature type="domain" description="Nudix hydrolase" evidence="2">
    <location>
        <begin position="44"/>
        <end position="175"/>
    </location>
</feature>
<evidence type="ECO:0000313" key="4">
    <source>
        <dbReference type="Proteomes" id="UP001597478"/>
    </source>
</evidence>
<dbReference type="EMBL" id="JBHUOF010000005">
    <property type="protein sequence ID" value="MFD2798860.1"/>
    <property type="molecule type" value="Genomic_DNA"/>
</dbReference>
<comment type="caution">
    <text evidence="3">The sequence shown here is derived from an EMBL/GenBank/DDBJ whole genome shotgun (WGS) entry which is preliminary data.</text>
</comment>
<organism evidence="3 4">
    <name type="scientific">Prauserella oleivorans</name>
    <dbReference type="NCBI Taxonomy" id="1478153"/>
    <lineage>
        <taxon>Bacteria</taxon>
        <taxon>Bacillati</taxon>
        <taxon>Actinomycetota</taxon>
        <taxon>Actinomycetes</taxon>
        <taxon>Pseudonocardiales</taxon>
        <taxon>Pseudonocardiaceae</taxon>
        <taxon>Prauserella</taxon>
    </lineage>
</organism>
<evidence type="ECO:0000313" key="3">
    <source>
        <dbReference type="EMBL" id="MFD2798860.1"/>
    </source>
</evidence>
<dbReference type="Gene3D" id="3.90.79.10">
    <property type="entry name" value="Nucleoside Triphosphate Pyrophosphohydrolase"/>
    <property type="match status" value="1"/>
</dbReference>
<name>A0ABW5W7I9_9PSEU</name>
<dbReference type="CDD" id="cd24158">
    <property type="entry name" value="NUDIX_ADPRase_Rv1700"/>
    <property type="match status" value="1"/>
</dbReference>
<reference evidence="4" key="1">
    <citation type="journal article" date="2019" name="Int. J. Syst. Evol. Microbiol.">
        <title>The Global Catalogue of Microorganisms (GCM) 10K type strain sequencing project: providing services to taxonomists for standard genome sequencing and annotation.</title>
        <authorList>
            <consortium name="The Broad Institute Genomics Platform"/>
            <consortium name="The Broad Institute Genome Sequencing Center for Infectious Disease"/>
            <person name="Wu L."/>
            <person name="Ma J."/>
        </authorList>
    </citation>
    <scope>NUCLEOTIDE SEQUENCE [LARGE SCALE GENOMIC DNA]</scope>
    <source>
        <strain evidence="4">IBRC-M 10906</strain>
    </source>
</reference>
<protein>
    <submittedName>
        <fullName evidence="3">NUDIX domain-containing protein</fullName>
    </submittedName>
</protein>
<dbReference type="PANTHER" id="PTHR11839:SF31">
    <property type="entry name" value="ADP-RIBOSE PYROPHOSPHATASE"/>
    <property type="match status" value="1"/>
</dbReference>
<keyword evidence="1" id="KW-0378">Hydrolase</keyword>
<proteinExistence type="predicted"/>
<evidence type="ECO:0000256" key="1">
    <source>
        <dbReference type="ARBA" id="ARBA00022801"/>
    </source>
</evidence>
<dbReference type="PROSITE" id="PS51462">
    <property type="entry name" value="NUDIX"/>
    <property type="match status" value="1"/>
</dbReference>
<keyword evidence="4" id="KW-1185">Reference proteome</keyword>
<dbReference type="Pfam" id="PF00293">
    <property type="entry name" value="NUDIX"/>
    <property type="match status" value="1"/>
</dbReference>
<dbReference type="InterPro" id="IPR015797">
    <property type="entry name" value="NUDIX_hydrolase-like_dom_sf"/>
</dbReference>
<gene>
    <name evidence="3" type="ORF">ACFS2C_05585</name>
</gene>